<dbReference type="Gene3D" id="3.30.2350.10">
    <property type="entry name" value="Pseudouridine synthase"/>
    <property type="match status" value="1"/>
</dbReference>
<dbReference type="SUPFAM" id="SSF55120">
    <property type="entry name" value="Pseudouridine synthase"/>
    <property type="match status" value="1"/>
</dbReference>
<dbReference type="InterPro" id="IPR020103">
    <property type="entry name" value="PsdUridine_synth_cat_dom_sf"/>
</dbReference>
<accession>A0A6C2U448</accession>
<comment type="similarity">
    <text evidence="1">Belongs to the pseudouridine synthase RluA family.</text>
</comment>
<gene>
    <name evidence="5" type="primary">rluD_1</name>
    <name evidence="5" type="ORF">PDESU_02725</name>
</gene>
<feature type="domain" description="RNA-binding S4" evidence="4">
    <location>
        <begin position="15"/>
        <end position="77"/>
    </location>
</feature>
<keyword evidence="2" id="KW-0413">Isomerase</keyword>
<dbReference type="SMART" id="SM00363">
    <property type="entry name" value="S4"/>
    <property type="match status" value="1"/>
</dbReference>
<protein>
    <submittedName>
        <fullName evidence="5">Ribosomal large subunit pseudouridine synthase D</fullName>
    </submittedName>
</protein>
<dbReference type="InterPro" id="IPR006224">
    <property type="entry name" value="PsdUridine_synth_RluA-like_CS"/>
</dbReference>
<dbReference type="CDD" id="cd00165">
    <property type="entry name" value="S4"/>
    <property type="match status" value="1"/>
</dbReference>
<dbReference type="InterPro" id="IPR050188">
    <property type="entry name" value="RluA_PseudoU_synthase"/>
</dbReference>
<evidence type="ECO:0000256" key="1">
    <source>
        <dbReference type="ARBA" id="ARBA00010876"/>
    </source>
</evidence>
<dbReference type="InterPro" id="IPR006145">
    <property type="entry name" value="PsdUridine_synth_RsuA/RluA"/>
</dbReference>
<dbReference type="PROSITE" id="PS50889">
    <property type="entry name" value="S4"/>
    <property type="match status" value="1"/>
</dbReference>
<dbReference type="Pfam" id="PF01479">
    <property type="entry name" value="S4"/>
    <property type="match status" value="1"/>
</dbReference>
<dbReference type="InterPro" id="IPR002942">
    <property type="entry name" value="S4_RNA-bd"/>
</dbReference>
<sequence length="276" mass="31577">MKKQTFTVKYKQEGQRLFAVIAETLDISKKQAQAAIDAKHVLVNGKRVWIRRHEVVEGDVVEILIEDQKKPEAKHIGILWQDSDYLVVNKPAYFLTNASDESIEAKLQKQEKNKNICAVHRLDKETSGCVIFAKSAEAKAAMIPMFKGRDIMKIYRAITIGSFPKSWKEIRTDIDGLISTTLVKLLDTKKHASYLELRIETGRTHQIRRHLADKRYPVMGDKKYAGTGNELSIEQPRQMLHAYRLIFNHPKTGKPVRATAPLPGDFKRCLAQMKLR</sequence>
<evidence type="ECO:0000313" key="5">
    <source>
        <dbReference type="EMBL" id="VGO14166.1"/>
    </source>
</evidence>
<dbReference type="Gene3D" id="3.10.290.10">
    <property type="entry name" value="RNA-binding S4 domain"/>
    <property type="match status" value="1"/>
</dbReference>
<name>A0A6C2U448_PONDE</name>
<dbReference type="GO" id="GO:0000455">
    <property type="term" value="P:enzyme-directed rRNA pseudouridine synthesis"/>
    <property type="evidence" value="ECO:0007669"/>
    <property type="project" value="UniProtKB-ARBA"/>
</dbReference>
<evidence type="ECO:0000256" key="2">
    <source>
        <dbReference type="ARBA" id="ARBA00023235"/>
    </source>
</evidence>
<dbReference type="Proteomes" id="UP000366872">
    <property type="component" value="Unassembled WGS sequence"/>
</dbReference>
<keyword evidence="3" id="KW-0694">RNA-binding</keyword>
<dbReference type="Pfam" id="PF00849">
    <property type="entry name" value="PseudoU_synth_2"/>
    <property type="match status" value="1"/>
</dbReference>
<dbReference type="PROSITE" id="PS01129">
    <property type="entry name" value="PSI_RLU"/>
    <property type="match status" value="1"/>
</dbReference>
<keyword evidence="6" id="KW-1185">Reference proteome</keyword>
<dbReference type="PANTHER" id="PTHR21600">
    <property type="entry name" value="MITOCHONDRIAL RNA PSEUDOURIDINE SYNTHASE"/>
    <property type="match status" value="1"/>
</dbReference>
<dbReference type="SUPFAM" id="SSF55174">
    <property type="entry name" value="Alpha-L RNA-binding motif"/>
    <property type="match status" value="1"/>
</dbReference>
<dbReference type="CDD" id="cd02869">
    <property type="entry name" value="PseudoU_synth_RluA_like"/>
    <property type="match status" value="1"/>
</dbReference>
<dbReference type="EMBL" id="CAAHFG010000001">
    <property type="protein sequence ID" value="VGO14166.1"/>
    <property type="molecule type" value="Genomic_DNA"/>
</dbReference>
<dbReference type="AlphaFoldDB" id="A0A6C2U448"/>
<evidence type="ECO:0000259" key="4">
    <source>
        <dbReference type="SMART" id="SM00363"/>
    </source>
</evidence>
<dbReference type="GO" id="GO:0003723">
    <property type="term" value="F:RNA binding"/>
    <property type="evidence" value="ECO:0007669"/>
    <property type="project" value="UniProtKB-KW"/>
</dbReference>
<dbReference type="InterPro" id="IPR036986">
    <property type="entry name" value="S4_RNA-bd_sf"/>
</dbReference>
<organism evidence="5 6">
    <name type="scientific">Pontiella desulfatans</name>
    <dbReference type="NCBI Taxonomy" id="2750659"/>
    <lineage>
        <taxon>Bacteria</taxon>
        <taxon>Pseudomonadati</taxon>
        <taxon>Kiritimatiellota</taxon>
        <taxon>Kiritimatiellia</taxon>
        <taxon>Kiritimatiellales</taxon>
        <taxon>Pontiellaceae</taxon>
        <taxon>Pontiella</taxon>
    </lineage>
</organism>
<dbReference type="PANTHER" id="PTHR21600:SF44">
    <property type="entry name" value="RIBOSOMAL LARGE SUBUNIT PSEUDOURIDINE SYNTHASE D"/>
    <property type="match status" value="1"/>
</dbReference>
<dbReference type="GO" id="GO:0120159">
    <property type="term" value="F:rRNA pseudouridine synthase activity"/>
    <property type="evidence" value="ECO:0007669"/>
    <property type="project" value="UniProtKB-ARBA"/>
</dbReference>
<dbReference type="RefSeq" id="WP_136079668.1">
    <property type="nucleotide sequence ID" value="NZ_CAAHFG010000001.1"/>
</dbReference>
<proteinExistence type="inferred from homology"/>
<reference evidence="5 6" key="1">
    <citation type="submission" date="2019-04" db="EMBL/GenBank/DDBJ databases">
        <authorList>
            <person name="Van Vliet M D."/>
        </authorList>
    </citation>
    <scope>NUCLEOTIDE SEQUENCE [LARGE SCALE GENOMIC DNA]</scope>
    <source>
        <strain evidence="5 6">F1</strain>
    </source>
</reference>
<evidence type="ECO:0000313" key="6">
    <source>
        <dbReference type="Proteomes" id="UP000366872"/>
    </source>
</evidence>
<evidence type="ECO:0000256" key="3">
    <source>
        <dbReference type="PROSITE-ProRule" id="PRU00182"/>
    </source>
</evidence>